<comment type="catalytic activity">
    <reaction evidence="12">
        <text>a butanoate ester + H2O = an aliphatic alcohol + butanoate + H(+)</text>
        <dbReference type="Rhea" id="RHEA:47348"/>
        <dbReference type="ChEBI" id="CHEBI:2571"/>
        <dbReference type="ChEBI" id="CHEBI:15377"/>
        <dbReference type="ChEBI" id="CHEBI:15378"/>
        <dbReference type="ChEBI" id="CHEBI:17968"/>
        <dbReference type="ChEBI" id="CHEBI:50477"/>
    </reaction>
    <physiologicalReaction direction="left-to-right" evidence="12">
        <dbReference type="Rhea" id="RHEA:47349"/>
    </physiologicalReaction>
</comment>
<dbReference type="GeneID" id="118422331"/>
<dbReference type="GO" id="GO:0005576">
    <property type="term" value="C:extracellular region"/>
    <property type="evidence" value="ECO:0007669"/>
    <property type="project" value="UniProtKB-SubCell"/>
</dbReference>
<sequence length="1161" mass="128555">MKVIPVVLLLFLVSCCFCEEGGIVVSTSYGDVRGFQLKNIRAFFGIPYARPPLGDLRFKEPLPPRSWTGVRDATKFGADCPQKAWFLMAIFNRTHQISEDCLYLNVYTPKKPSGSGAHPVLVVIHGGSYRRGSGREYDGSVLAERDTVVVTINYRLGALGWLSTEDENALGNYGLLDQIEALKWVQKNIERFGGDPNRVTIMGCAAGASSAALHLTSVYSAGLFHGIILSSGSVVNPWTVLLPPYRPSDHAADLAEKLGCPTESTEDLVSCLRQKTAEELVETSVEGPPMISVWAPVIDGPGGVVPDSPRKLLAEGAFSKVPLMMGTASKEMSYIFADVKGIDFGVSSDMVEEMRSRWVERYPPQARTYIKDVIGLQYTDFDNIHDPAALRDNYIEFKTDYGYHSPMLHQASVHSSTGAPTWVYVFDYRSENNPRPKWMGTMQADDQVFIFGPGTLMLNDRFLLTETDREVSDMMRTFVTNFVRFGNPSPHGKLAEWKAFQTDEQVYLRVRRPEKTRMKDYFKTKVTALWTSYVPKIVRRVFNVSEYDVNPFGGSVIAGPVANSCHERKTTSRKRSAQSADLVTLAFLPHSAGLAKMKALGALCLFVLVSSCLGEEEDKLKVKTKYGDVHGFEIEAKSGKHVHAWFGIPYAEPPVGELRFTEARPPKKWEDVRDATQYAADCPQDKDRLEKIMNGTHAMSEDCLYLNIFAPEDEAGHHHPVIVVFPGAQYDWGTVRAFDGTALAEHEVVVVTVNYRMGVFGFLSTDDDEALGNYGLLDQIEALKWIQDNIARFGGDPKHVTLMGNLAGGNLVSLHLISPYSEGLFHGAIISSGGMMSPTAVLLPPYKAVDIATELAEKLGCSTESTKDIVSCLREKTADELVGTKVTGPAMMAFGAFAPTIDGPGGVIAAAPRAMLENNQFSKVPIMVGTTDKWGATAIRELKGVEFGISSDMNTDFRKTFCERYPEGPRSYINDMINFEYTDFRRLHDPAAIRDDLIRASADYHINTGMVFQAAAHAAGGGNVWMYEFHHVSENDPRPSWMGAHGSDDMVYVFGHSLMRASDSYEFDKTDEEVHHAVVDVVANFARTGDPTPTDNDGLKWPRYQGDTQTYLEIRGVQDSNVDNFFKAKKTALWTFYIPKLLYDAASEEEKASVNPFGGAR</sequence>
<dbReference type="GO" id="GO:0050804">
    <property type="term" value="P:modulation of chemical synaptic transmission"/>
    <property type="evidence" value="ECO:0000318"/>
    <property type="project" value="GO_Central"/>
</dbReference>
<dbReference type="Pfam" id="PF00135">
    <property type="entry name" value="COesterase"/>
    <property type="match status" value="2"/>
</dbReference>
<dbReference type="InterPro" id="IPR002018">
    <property type="entry name" value="CarbesteraseB"/>
</dbReference>
<dbReference type="InterPro" id="IPR029058">
    <property type="entry name" value="AB_hydrolase_fold"/>
</dbReference>
<dbReference type="Gene3D" id="3.40.50.1820">
    <property type="entry name" value="alpha/beta hydrolase"/>
    <property type="match status" value="2"/>
</dbReference>
<feature type="domain" description="Carboxylesterase type B" evidence="38">
    <location>
        <begin position="24"/>
        <end position="530"/>
    </location>
</feature>
<comment type="catalytic activity">
    <reaction evidence="16">
        <text>13-octadecanoyloxy-octadecanoate + H2O = 13-hydroxy-octadecanoate + octadecanoate + H(+)</text>
        <dbReference type="Rhea" id="RHEA:52084"/>
        <dbReference type="ChEBI" id="CHEBI:15377"/>
        <dbReference type="ChEBI" id="CHEBI:15378"/>
        <dbReference type="ChEBI" id="CHEBI:25629"/>
        <dbReference type="ChEBI" id="CHEBI:136304"/>
        <dbReference type="ChEBI" id="CHEBI:136335"/>
    </reaction>
    <physiologicalReaction direction="left-to-right" evidence="16">
        <dbReference type="Rhea" id="RHEA:52085"/>
    </physiologicalReaction>
</comment>
<evidence type="ECO:0000313" key="39">
    <source>
        <dbReference type="Proteomes" id="UP000001554"/>
    </source>
</evidence>
<evidence type="ECO:0000256" key="35">
    <source>
        <dbReference type="ARBA" id="ARBA00080674"/>
    </source>
</evidence>
<evidence type="ECO:0000256" key="30">
    <source>
        <dbReference type="ARBA" id="ARBA00064516"/>
    </source>
</evidence>
<evidence type="ECO:0000256" key="24">
    <source>
        <dbReference type="ARBA" id="ARBA00049296"/>
    </source>
</evidence>
<comment type="catalytic activity">
    <reaction evidence="17">
        <text>cholesteryl (9Z-octadecenoate) + H2O = cholesterol + (9Z)-octadecenoate + H(+)</text>
        <dbReference type="Rhea" id="RHEA:33875"/>
        <dbReference type="ChEBI" id="CHEBI:15377"/>
        <dbReference type="ChEBI" id="CHEBI:15378"/>
        <dbReference type="ChEBI" id="CHEBI:16113"/>
        <dbReference type="ChEBI" id="CHEBI:30823"/>
        <dbReference type="ChEBI" id="CHEBI:46898"/>
    </reaction>
    <physiologicalReaction direction="left-to-right" evidence="17">
        <dbReference type="Rhea" id="RHEA:33876"/>
    </physiologicalReaction>
</comment>
<keyword evidence="39" id="KW-1185">Reference proteome</keyword>
<evidence type="ECO:0000259" key="38">
    <source>
        <dbReference type="Pfam" id="PF00135"/>
    </source>
</evidence>
<evidence type="ECO:0000256" key="22">
    <source>
        <dbReference type="ARBA" id="ARBA00049221"/>
    </source>
</evidence>
<evidence type="ECO:0000256" key="15">
    <source>
        <dbReference type="ARBA" id="ARBA00047368"/>
    </source>
</evidence>
<evidence type="ECO:0000256" key="14">
    <source>
        <dbReference type="ARBA" id="ARBA00042120"/>
    </source>
</evidence>
<comment type="subunit">
    <text evidence="30">Interacts with CLC.</text>
</comment>
<comment type="catalytic activity">
    <reaction evidence="15">
        <text>12-hexadecanoyloxy-octadecanoate + H2O = 12-hydroxyoctadecanoate + hexadecanoate + H(+)</text>
        <dbReference type="Rhea" id="RHEA:52056"/>
        <dbReference type="ChEBI" id="CHEBI:7896"/>
        <dbReference type="ChEBI" id="CHEBI:15377"/>
        <dbReference type="ChEBI" id="CHEBI:15378"/>
        <dbReference type="ChEBI" id="CHEBI:83677"/>
        <dbReference type="ChEBI" id="CHEBI:84201"/>
    </reaction>
    <physiologicalReaction direction="left-to-right" evidence="15">
        <dbReference type="Rhea" id="RHEA:52057"/>
    </physiologicalReaction>
</comment>
<dbReference type="EC" id="3.1.1.6" evidence="31"/>
<feature type="signal peptide" evidence="37">
    <location>
        <begin position="1"/>
        <end position="18"/>
    </location>
</feature>
<evidence type="ECO:0000256" key="13">
    <source>
        <dbReference type="ARBA" id="ARBA00039150"/>
    </source>
</evidence>
<dbReference type="GO" id="GO:0097105">
    <property type="term" value="P:presynaptic membrane assembly"/>
    <property type="evidence" value="ECO:0000318"/>
    <property type="project" value="GO_Central"/>
</dbReference>
<evidence type="ECO:0000256" key="5">
    <source>
        <dbReference type="ARBA" id="ARBA00022525"/>
    </source>
</evidence>
<dbReference type="GO" id="GO:0045202">
    <property type="term" value="C:synapse"/>
    <property type="evidence" value="ECO:0000318"/>
    <property type="project" value="GO_Central"/>
</dbReference>
<comment type="subcellular location">
    <subcellularLocation>
        <location evidence="2">Secreted</location>
    </subcellularLocation>
</comment>
<evidence type="ECO:0000256" key="27">
    <source>
        <dbReference type="ARBA" id="ARBA00051791"/>
    </source>
</evidence>
<dbReference type="EC" id="3.1.1.13" evidence="13"/>
<comment type="catalytic activity">
    <reaction evidence="27">
        <text>an acetyl ester + H2O = an aliphatic alcohol + acetate + H(+)</text>
        <dbReference type="Rhea" id="RHEA:12957"/>
        <dbReference type="ChEBI" id="CHEBI:2571"/>
        <dbReference type="ChEBI" id="CHEBI:15377"/>
        <dbReference type="ChEBI" id="CHEBI:15378"/>
        <dbReference type="ChEBI" id="CHEBI:30089"/>
        <dbReference type="ChEBI" id="CHEBI:47622"/>
        <dbReference type="EC" id="3.1.1.6"/>
    </reaction>
    <physiologicalReaction direction="left-to-right" evidence="27">
        <dbReference type="Rhea" id="RHEA:12958"/>
    </physiologicalReaction>
</comment>
<comment type="catalytic activity">
    <reaction evidence="20">
        <text>12-(9Z-octadecenoyloxy)-octadecanoate + H2O = 12-hydroxyoctadecanoate + (9Z)-octadecenoate + H(+)</text>
        <dbReference type="Rhea" id="RHEA:52060"/>
        <dbReference type="ChEBI" id="CHEBI:15377"/>
        <dbReference type="ChEBI" id="CHEBI:15378"/>
        <dbReference type="ChEBI" id="CHEBI:30823"/>
        <dbReference type="ChEBI" id="CHEBI:84201"/>
        <dbReference type="ChEBI" id="CHEBI:136302"/>
    </reaction>
    <physiologicalReaction direction="left-to-right" evidence="20">
        <dbReference type="Rhea" id="RHEA:52061"/>
    </physiologicalReaction>
</comment>
<comment type="catalytic activity">
    <reaction evidence="26">
        <text>12-(9Z-hexadecenoyloxy)-octadecanoate + H2O = 12-hydroxyoctadecanoate + (9Z)-hexadecenoate + H(+)</text>
        <dbReference type="Rhea" id="RHEA:52072"/>
        <dbReference type="ChEBI" id="CHEBI:15377"/>
        <dbReference type="ChEBI" id="CHEBI:15378"/>
        <dbReference type="ChEBI" id="CHEBI:32372"/>
        <dbReference type="ChEBI" id="CHEBI:84201"/>
        <dbReference type="ChEBI" id="CHEBI:136312"/>
    </reaction>
    <physiologicalReaction direction="left-to-right" evidence="26">
        <dbReference type="Rhea" id="RHEA:52073"/>
    </physiologicalReaction>
</comment>
<dbReference type="PROSITE" id="PS51257">
    <property type="entry name" value="PROKAR_LIPOPROTEIN"/>
    <property type="match status" value="1"/>
</dbReference>
<dbReference type="GO" id="GO:0007158">
    <property type="term" value="P:neuron cell-cell adhesion"/>
    <property type="evidence" value="ECO:0000318"/>
    <property type="project" value="GO_Central"/>
</dbReference>
<dbReference type="GO" id="GO:0016042">
    <property type="term" value="P:lipid catabolic process"/>
    <property type="evidence" value="ECO:0007669"/>
    <property type="project" value="UniProtKB-KW"/>
</dbReference>
<evidence type="ECO:0000256" key="18">
    <source>
        <dbReference type="ARBA" id="ARBA00047863"/>
    </source>
</evidence>
<evidence type="ECO:0000256" key="26">
    <source>
        <dbReference type="ARBA" id="ARBA00049428"/>
    </source>
</evidence>
<organism evidence="39 40">
    <name type="scientific">Branchiostoma floridae</name>
    <name type="common">Florida lancelet</name>
    <name type="synonym">Amphioxus</name>
    <dbReference type="NCBI Taxonomy" id="7739"/>
    <lineage>
        <taxon>Eukaryota</taxon>
        <taxon>Metazoa</taxon>
        <taxon>Chordata</taxon>
        <taxon>Cephalochordata</taxon>
        <taxon>Leptocardii</taxon>
        <taxon>Amphioxiformes</taxon>
        <taxon>Branchiostomatidae</taxon>
        <taxon>Branchiostoma</taxon>
    </lineage>
</organism>
<evidence type="ECO:0000256" key="28">
    <source>
        <dbReference type="ARBA" id="ARBA00052473"/>
    </source>
</evidence>
<dbReference type="InterPro" id="IPR051093">
    <property type="entry name" value="Neuroligin/BSAL"/>
</dbReference>
<dbReference type="GO" id="GO:0042043">
    <property type="term" value="F:neurexin family protein binding"/>
    <property type="evidence" value="ECO:0000318"/>
    <property type="project" value="GO_Central"/>
</dbReference>
<dbReference type="GO" id="GO:0005886">
    <property type="term" value="C:plasma membrane"/>
    <property type="evidence" value="ECO:0000318"/>
    <property type="project" value="GO_Central"/>
</dbReference>
<evidence type="ECO:0000256" key="4">
    <source>
        <dbReference type="ARBA" id="ARBA00022487"/>
    </source>
</evidence>
<reference evidence="40" key="2">
    <citation type="submission" date="2025-08" db="UniProtKB">
        <authorList>
            <consortium name="RefSeq"/>
        </authorList>
    </citation>
    <scope>IDENTIFICATION</scope>
    <source>
        <strain evidence="40">S238N-H82</strain>
        <tissue evidence="40">Testes</tissue>
    </source>
</reference>
<evidence type="ECO:0000256" key="23">
    <source>
        <dbReference type="ARBA" id="ARBA00049290"/>
    </source>
</evidence>
<dbReference type="RefSeq" id="XP_035685742.1">
    <property type="nucleotide sequence ID" value="XM_035829849.1"/>
</dbReference>
<evidence type="ECO:0000256" key="37">
    <source>
        <dbReference type="SAM" id="SignalP"/>
    </source>
</evidence>
<keyword evidence="11" id="KW-0325">Glycoprotein</keyword>
<comment type="catalytic activity">
    <reaction evidence="18">
        <text>9-hexadecanoyloxy-octadecanoate + H2O = 9-hydroxy-octadecanoate + hexadecanoate + H(+)</text>
        <dbReference type="Rhea" id="RHEA:52052"/>
        <dbReference type="ChEBI" id="CHEBI:7896"/>
        <dbReference type="ChEBI" id="CHEBI:15377"/>
        <dbReference type="ChEBI" id="CHEBI:15378"/>
        <dbReference type="ChEBI" id="CHEBI:83670"/>
        <dbReference type="ChEBI" id="CHEBI:136286"/>
    </reaction>
    <physiologicalReaction direction="left-to-right" evidence="18">
        <dbReference type="Rhea" id="RHEA:52053"/>
    </physiologicalReaction>
</comment>
<evidence type="ECO:0000256" key="7">
    <source>
        <dbReference type="ARBA" id="ARBA00022801"/>
    </source>
</evidence>
<dbReference type="GO" id="GO:0007268">
    <property type="term" value="P:chemical synaptic transmission"/>
    <property type="evidence" value="ECO:0000318"/>
    <property type="project" value="GO_Central"/>
</dbReference>
<reference evidence="39" key="1">
    <citation type="journal article" date="2020" name="Nat. Ecol. Evol.">
        <title>Deeply conserved synteny resolves early events in vertebrate evolution.</title>
        <authorList>
            <person name="Simakov O."/>
            <person name="Marletaz F."/>
            <person name="Yue J.X."/>
            <person name="O'Connell B."/>
            <person name="Jenkins J."/>
            <person name="Brandt A."/>
            <person name="Calef R."/>
            <person name="Tung C.H."/>
            <person name="Huang T.K."/>
            <person name="Schmutz J."/>
            <person name="Satoh N."/>
            <person name="Yu J.K."/>
            <person name="Putnam N.H."/>
            <person name="Green R.E."/>
            <person name="Rokhsar D.S."/>
        </authorList>
    </citation>
    <scope>NUCLEOTIDE SEQUENCE [LARGE SCALE GENOMIC DNA]</scope>
    <source>
        <strain evidence="39">S238N-H82</strain>
    </source>
</reference>
<evidence type="ECO:0000256" key="21">
    <source>
        <dbReference type="ARBA" id="ARBA00048800"/>
    </source>
</evidence>
<evidence type="ECO:0000256" key="29">
    <source>
        <dbReference type="ARBA" id="ARBA00053019"/>
    </source>
</evidence>
<comment type="catalytic activity">
    <reaction evidence="21">
        <text>9-(9Z-octadecenoyloxy)-octadecanoate + H2O = 9-hydroxy-octadecanoate + (9Z)-octadecenoate + H(+)</text>
        <dbReference type="Rhea" id="RHEA:52048"/>
        <dbReference type="ChEBI" id="CHEBI:15377"/>
        <dbReference type="ChEBI" id="CHEBI:15378"/>
        <dbReference type="ChEBI" id="CHEBI:30823"/>
        <dbReference type="ChEBI" id="CHEBI:136282"/>
        <dbReference type="ChEBI" id="CHEBI:136286"/>
    </reaction>
    <physiologicalReaction direction="left-to-right" evidence="21">
        <dbReference type="Rhea" id="RHEA:52049"/>
    </physiologicalReaction>
</comment>
<dbReference type="SUPFAM" id="SSF53474">
    <property type="entry name" value="alpha/beta-Hydrolases"/>
    <property type="match status" value="2"/>
</dbReference>
<evidence type="ECO:0000256" key="34">
    <source>
        <dbReference type="ARBA" id="ARBA00078987"/>
    </source>
</evidence>
<keyword evidence="10" id="KW-1015">Disulfide bond</keyword>
<evidence type="ECO:0000256" key="6">
    <source>
        <dbReference type="ARBA" id="ARBA00022729"/>
    </source>
</evidence>
<evidence type="ECO:0000256" key="31">
    <source>
        <dbReference type="ARBA" id="ARBA00067090"/>
    </source>
</evidence>
<proteinExistence type="inferred from homology"/>
<accession>A0A9J7MY23</accession>
<evidence type="ECO:0000256" key="1">
    <source>
        <dbReference type="ARBA" id="ARBA00000923"/>
    </source>
</evidence>
<comment type="catalytic activity">
    <reaction evidence="19">
        <text>12-octadecanoyloxy-octadecanoate + H2O = 12-hydroxyoctadecanoate + octadecanoate + H(+)</text>
        <dbReference type="Rhea" id="RHEA:52080"/>
        <dbReference type="ChEBI" id="CHEBI:15377"/>
        <dbReference type="ChEBI" id="CHEBI:15378"/>
        <dbReference type="ChEBI" id="CHEBI:25629"/>
        <dbReference type="ChEBI" id="CHEBI:84201"/>
        <dbReference type="ChEBI" id="CHEBI:136330"/>
    </reaction>
    <physiologicalReaction direction="left-to-right" evidence="19">
        <dbReference type="Rhea" id="RHEA:52081"/>
    </physiologicalReaction>
</comment>
<keyword evidence="5" id="KW-0964">Secreted</keyword>
<comment type="catalytic activity">
    <reaction evidence="25">
        <text>13-(9Z-hexadecenoyloxy)-octadecanoate + H2O = 13-hydroxy-octadecanoate + (9Z)-hexadecenoate + H(+)</text>
        <dbReference type="Rhea" id="RHEA:52076"/>
        <dbReference type="ChEBI" id="CHEBI:15377"/>
        <dbReference type="ChEBI" id="CHEBI:15378"/>
        <dbReference type="ChEBI" id="CHEBI:32372"/>
        <dbReference type="ChEBI" id="CHEBI:136304"/>
        <dbReference type="ChEBI" id="CHEBI:136315"/>
    </reaction>
    <physiologicalReaction direction="left-to-right" evidence="25">
        <dbReference type="Rhea" id="RHEA:52077"/>
    </physiologicalReaction>
</comment>
<dbReference type="PROSITE" id="PS00941">
    <property type="entry name" value="CARBOXYLESTERASE_B_2"/>
    <property type="match status" value="2"/>
</dbReference>
<dbReference type="FunFam" id="3.40.50.1820:FF:000100">
    <property type="entry name" value="Carboxylic ester hydrolase"/>
    <property type="match status" value="2"/>
</dbReference>
<comment type="catalytic activity">
    <reaction evidence="28">
        <text>5-(9Z-hexadecenoyloxy)-octadecanoate + H2O = 5-hydroxy-octadecanoate + (9Z)-hexadecenoate + H(+)</text>
        <dbReference type="Rhea" id="RHEA:52092"/>
        <dbReference type="ChEBI" id="CHEBI:15377"/>
        <dbReference type="ChEBI" id="CHEBI:15378"/>
        <dbReference type="ChEBI" id="CHEBI:32372"/>
        <dbReference type="ChEBI" id="CHEBI:136369"/>
        <dbReference type="ChEBI" id="CHEBI:136370"/>
    </reaction>
    <physiologicalReaction direction="left-to-right" evidence="28">
        <dbReference type="Rhea" id="RHEA:52093"/>
    </physiologicalReaction>
</comment>
<keyword evidence="8" id="KW-0442">Lipid degradation</keyword>
<evidence type="ECO:0000256" key="19">
    <source>
        <dbReference type="ARBA" id="ARBA00048680"/>
    </source>
</evidence>
<dbReference type="PANTHER" id="PTHR43903">
    <property type="entry name" value="NEUROLIGIN"/>
    <property type="match status" value="1"/>
</dbReference>
<name>A0A9J7MY23_BRAFL</name>
<gene>
    <name evidence="40" type="primary">LOC118422331</name>
</gene>
<dbReference type="AlphaFoldDB" id="A0A9J7MY23"/>
<keyword evidence="7" id="KW-0378">Hydrolase</keyword>
<dbReference type="GO" id="GO:0048488">
    <property type="term" value="P:synaptic vesicle endocytosis"/>
    <property type="evidence" value="ECO:0000318"/>
    <property type="project" value="GO_Central"/>
</dbReference>
<comment type="catalytic activity">
    <reaction evidence="23">
        <text>1,2,3-trioctanoylglycerol + H2O = dioctanoylglycerol + octanoate + H(+)</text>
        <dbReference type="Rhea" id="RHEA:47864"/>
        <dbReference type="ChEBI" id="CHEBI:15377"/>
        <dbReference type="ChEBI" id="CHEBI:15378"/>
        <dbReference type="ChEBI" id="CHEBI:25646"/>
        <dbReference type="ChEBI" id="CHEBI:76978"/>
        <dbReference type="ChEBI" id="CHEBI:88066"/>
    </reaction>
    <physiologicalReaction direction="left-to-right" evidence="23">
        <dbReference type="Rhea" id="RHEA:47865"/>
    </physiologicalReaction>
</comment>
<evidence type="ECO:0000256" key="8">
    <source>
        <dbReference type="ARBA" id="ARBA00022963"/>
    </source>
</evidence>
<comment type="catalytic activity">
    <reaction evidence="24">
        <text>13-(9Z-octadecenoyloxy)-octadecanoate + H2O = 13-hydroxy-octadecanoate + (9Z)-octadecenoate + H(+)</text>
        <dbReference type="Rhea" id="RHEA:52064"/>
        <dbReference type="ChEBI" id="CHEBI:15377"/>
        <dbReference type="ChEBI" id="CHEBI:15378"/>
        <dbReference type="ChEBI" id="CHEBI:30823"/>
        <dbReference type="ChEBI" id="CHEBI:136303"/>
        <dbReference type="ChEBI" id="CHEBI:136304"/>
    </reaction>
    <physiologicalReaction direction="left-to-right" evidence="24">
        <dbReference type="Rhea" id="RHEA:52065"/>
    </physiologicalReaction>
</comment>
<keyword evidence="9" id="KW-0443">Lipid metabolism</keyword>
<protein>
    <recommendedName>
        <fullName evidence="32">Bile salt-activated lipase</fullName>
        <ecNumber evidence="13">3.1.1.13</ecNumber>
        <ecNumber evidence="31">3.1.1.6</ecNumber>
    </recommendedName>
    <alternativeName>
        <fullName evidence="34">Bile salt-stimulated lipase</fullName>
    </alternativeName>
    <alternativeName>
        <fullName evidence="35">Carboxyl ester lipase</fullName>
    </alternativeName>
    <alternativeName>
        <fullName evidence="33">Cholesterol esterase</fullName>
    </alternativeName>
    <alternativeName>
        <fullName evidence="36">Pancreatic lysophospholipase</fullName>
    </alternativeName>
    <alternativeName>
        <fullName evidence="14">Sterol esterase</fullName>
    </alternativeName>
</protein>
<evidence type="ECO:0000256" key="9">
    <source>
        <dbReference type="ARBA" id="ARBA00023098"/>
    </source>
</evidence>
<evidence type="ECO:0000256" key="3">
    <source>
        <dbReference type="ARBA" id="ARBA00005964"/>
    </source>
</evidence>
<evidence type="ECO:0000256" key="33">
    <source>
        <dbReference type="ARBA" id="ARBA00075760"/>
    </source>
</evidence>
<dbReference type="GO" id="GO:0008126">
    <property type="term" value="F:acetylesterase activity"/>
    <property type="evidence" value="ECO:0007669"/>
    <property type="project" value="UniProtKB-EC"/>
</dbReference>
<dbReference type="GO" id="GO:0098793">
    <property type="term" value="C:presynapse"/>
    <property type="evidence" value="ECO:0007669"/>
    <property type="project" value="GOC"/>
</dbReference>
<evidence type="ECO:0000256" key="17">
    <source>
        <dbReference type="ARBA" id="ARBA00047653"/>
    </source>
</evidence>
<comment type="catalytic activity">
    <reaction evidence="29">
        <text>a sterol ester + H2O = a sterol + a fatty acid + H(+)</text>
        <dbReference type="Rhea" id="RHEA:10100"/>
        <dbReference type="ChEBI" id="CHEBI:15377"/>
        <dbReference type="ChEBI" id="CHEBI:15378"/>
        <dbReference type="ChEBI" id="CHEBI:15889"/>
        <dbReference type="ChEBI" id="CHEBI:28868"/>
        <dbReference type="ChEBI" id="CHEBI:35915"/>
        <dbReference type="EC" id="3.1.1.13"/>
    </reaction>
    <physiologicalReaction direction="left-to-right" evidence="29">
        <dbReference type="Rhea" id="RHEA:10101"/>
    </physiologicalReaction>
</comment>
<dbReference type="GO" id="GO:0004771">
    <property type="term" value="F:sterol ester esterase activity"/>
    <property type="evidence" value="ECO:0007669"/>
    <property type="project" value="UniProtKB-EC"/>
</dbReference>
<dbReference type="GO" id="GO:0038023">
    <property type="term" value="F:signaling receptor activity"/>
    <property type="evidence" value="ECO:0000318"/>
    <property type="project" value="GO_Central"/>
</dbReference>
<feature type="domain" description="Carboxylesterase type B" evidence="38">
    <location>
        <begin position="620"/>
        <end position="1134"/>
    </location>
</feature>
<evidence type="ECO:0000256" key="2">
    <source>
        <dbReference type="ARBA" id="ARBA00004613"/>
    </source>
</evidence>
<keyword evidence="6 37" id="KW-0732">Signal</keyword>
<comment type="catalytic activity">
    <reaction evidence="1">
        <text>9-(9Z-hexadecenoyloxy)-octadecanoate + H2O = (9Z)-hexadecenoate + 9-hydroxy-octadecanoate + H(+)</text>
        <dbReference type="Rhea" id="RHEA:52068"/>
        <dbReference type="ChEBI" id="CHEBI:15377"/>
        <dbReference type="ChEBI" id="CHEBI:15378"/>
        <dbReference type="ChEBI" id="CHEBI:32372"/>
        <dbReference type="ChEBI" id="CHEBI:136286"/>
        <dbReference type="ChEBI" id="CHEBI:136309"/>
    </reaction>
    <physiologicalReaction direction="left-to-right" evidence="1">
        <dbReference type="Rhea" id="RHEA:52069"/>
    </physiologicalReaction>
</comment>
<keyword evidence="4" id="KW-0719">Serine esterase</keyword>
<feature type="chain" id="PRO_5039945522" description="Bile salt-activated lipase" evidence="37">
    <location>
        <begin position="19"/>
        <end position="1161"/>
    </location>
</feature>
<dbReference type="KEGG" id="bfo:118422331"/>
<dbReference type="OrthoDB" id="3200163at2759"/>
<comment type="similarity">
    <text evidence="3">Belongs to the type-B carboxylesterase/lipase family.</text>
</comment>
<dbReference type="GO" id="GO:0009986">
    <property type="term" value="C:cell surface"/>
    <property type="evidence" value="ECO:0000318"/>
    <property type="project" value="GO_Central"/>
</dbReference>
<evidence type="ECO:0000256" key="20">
    <source>
        <dbReference type="ARBA" id="ARBA00048701"/>
    </source>
</evidence>
<dbReference type="Proteomes" id="UP000001554">
    <property type="component" value="Chromosome 9"/>
</dbReference>
<evidence type="ECO:0000256" key="25">
    <source>
        <dbReference type="ARBA" id="ARBA00049322"/>
    </source>
</evidence>
<evidence type="ECO:0000256" key="10">
    <source>
        <dbReference type="ARBA" id="ARBA00023157"/>
    </source>
</evidence>
<dbReference type="OMA" id="ANSCHER"/>
<dbReference type="GO" id="GO:0097104">
    <property type="term" value="P:postsynaptic membrane assembly"/>
    <property type="evidence" value="ECO:0000318"/>
    <property type="project" value="GO_Central"/>
</dbReference>
<evidence type="ECO:0000256" key="11">
    <source>
        <dbReference type="ARBA" id="ARBA00023180"/>
    </source>
</evidence>
<dbReference type="InterPro" id="IPR019819">
    <property type="entry name" value="Carboxylesterase_B_CS"/>
</dbReference>
<evidence type="ECO:0000256" key="32">
    <source>
        <dbReference type="ARBA" id="ARBA00070864"/>
    </source>
</evidence>
<evidence type="ECO:0000256" key="16">
    <source>
        <dbReference type="ARBA" id="ARBA00047427"/>
    </source>
</evidence>
<evidence type="ECO:0000256" key="12">
    <source>
        <dbReference type="ARBA" id="ARBA00033629"/>
    </source>
</evidence>
<evidence type="ECO:0000256" key="36">
    <source>
        <dbReference type="ARBA" id="ARBA00082326"/>
    </source>
</evidence>
<evidence type="ECO:0000313" key="40">
    <source>
        <dbReference type="RefSeq" id="XP_035685742.1"/>
    </source>
</evidence>
<comment type="catalytic activity">
    <reaction evidence="22">
        <text>9-octadecanoyloxy-octadecanoate + H2O = 9-hydroxy-octadecanoate + octadecanoate + H(+)</text>
        <dbReference type="Rhea" id="RHEA:52096"/>
        <dbReference type="ChEBI" id="CHEBI:15377"/>
        <dbReference type="ChEBI" id="CHEBI:15378"/>
        <dbReference type="ChEBI" id="CHEBI:25629"/>
        <dbReference type="ChEBI" id="CHEBI:136286"/>
        <dbReference type="ChEBI" id="CHEBI:136373"/>
    </reaction>
    <physiologicalReaction direction="left-to-right" evidence="22">
        <dbReference type="Rhea" id="RHEA:52097"/>
    </physiologicalReaction>
</comment>